<dbReference type="PROSITE" id="PS00616">
    <property type="entry name" value="HIS_ACID_PHOSPHAT_1"/>
    <property type="match status" value="1"/>
</dbReference>
<reference evidence="3 4" key="1">
    <citation type="submission" date="2014-04" db="EMBL/GenBank/DDBJ databases">
        <authorList>
            <consortium name="DOE Joint Genome Institute"/>
            <person name="Kuo A."/>
            <person name="Ruytinx J."/>
            <person name="Rineau F."/>
            <person name="Colpaert J."/>
            <person name="Kohler A."/>
            <person name="Nagy L.G."/>
            <person name="Floudas D."/>
            <person name="Copeland A."/>
            <person name="Barry K.W."/>
            <person name="Cichocki N."/>
            <person name="Veneault-Fourrey C."/>
            <person name="LaButti K."/>
            <person name="Lindquist E.A."/>
            <person name="Lipzen A."/>
            <person name="Lundell T."/>
            <person name="Morin E."/>
            <person name="Murat C."/>
            <person name="Sun H."/>
            <person name="Tunlid A."/>
            <person name="Henrissat B."/>
            <person name="Grigoriev I.V."/>
            <person name="Hibbett D.S."/>
            <person name="Martin F."/>
            <person name="Nordberg H.P."/>
            <person name="Cantor M.N."/>
            <person name="Hua S.X."/>
        </authorList>
    </citation>
    <scope>NUCLEOTIDE SEQUENCE [LARGE SCALE GENOMIC DNA]</scope>
    <source>
        <strain evidence="3 4">UH-Slu-Lm8-n1</strain>
    </source>
</reference>
<evidence type="ECO:0000256" key="1">
    <source>
        <dbReference type="ARBA" id="ARBA00022801"/>
    </source>
</evidence>
<gene>
    <name evidence="3" type="ORF">CY34DRAFT_796877</name>
</gene>
<organism evidence="3 4">
    <name type="scientific">Suillus luteus UH-Slu-Lm8-n1</name>
    <dbReference type="NCBI Taxonomy" id="930992"/>
    <lineage>
        <taxon>Eukaryota</taxon>
        <taxon>Fungi</taxon>
        <taxon>Dikarya</taxon>
        <taxon>Basidiomycota</taxon>
        <taxon>Agaricomycotina</taxon>
        <taxon>Agaricomycetes</taxon>
        <taxon>Agaricomycetidae</taxon>
        <taxon>Boletales</taxon>
        <taxon>Suillineae</taxon>
        <taxon>Suillaceae</taxon>
        <taxon>Suillus</taxon>
    </lineage>
</organism>
<dbReference type="FunCoup" id="A0A0D0BVC5">
    <property type="interactions" value="208"/>
</dbReference>
<evidence type="ECO:0008006" key="5">
    <source>
        <dbReference type="Google" id="ProtNLM"/>
    </source>
</evidence>
<dbReference type="GO" id="GO:0003993">
    <property type="term" value="F:acid phosphatase activity"/>
    <property type="evidence" value="ECO:0007669"/>
    <property type="project" value="TreeGrafter"/>
</dbReference>
<keyword evidence="2" id="KW-0472">Membrane</keyword>
<dbReference type="InParanoid" id="A0A0D0BVC5"/>
<feature type="transmembrane region" description="Helical" evidence="2">
    <location>
        <begin position="52"/>
        <end position="73"/>
    </location>
</feature>
<keyword evidence="2" id="KW-1133">Transmembrane helix</keyword>
<dbReference type="Proteomes" id="UP000054485">
    <property type="component" value="Unassembled WGS sequence"/>
</dbReference>
<name>A0A0D0BVC5_9AGAM</name>
<dbReference type="HOGENOM" id="CLU_020880_2_2_1"/>
<evidence type="ECO:0000313" key="3">
    <source>
        <dbReference type="EMBL" id="KIK49472.1"/>
    </source>
</evidence>
<dbReference type="CDD" id="cd07061">
    <property type="entry name" value="HP_HAP_like"/>
    <property type="match status" value="1"/>
</dbReference>
<dbReference type="Gene3D" id="3.40.50.1240">
    <property type="entry name" value="Phosphoglycerate mutase-like"/>
    <property type="match status" value="1"/>
</dbReference>
<reference evidence="4" key="2">
    <citation type="submission" date="2015-01" db="EMBL/GenBank/DDBJ databases">
        <title>Evolutionary Origins and Diversification of the Mycorrhizal Mutualists.</title>
        <authorList>
            <consortium name="DOE Joint Genome Institute"/>
            <consortium name="Mycorrhizal Genomics Consortium"/>
            <person name="Kohler A."/>
            <person name="Kuo A."/>
            <person name="Nagy L.G."/>
            <person name="Floudas D."/>
            <person name="Copeland A."/>
            <person name="Barry K.W."/>
            <person name="Cichocki N."/>
            <person name="Veneault-Fourrey C."/>
            <person name="LaButti K."/>
            <person name="Lindquist E.A."/>
            <person name="Lipzen A."/>
            <person name="Lundell T."/>
            <person name="Morin E."/>
            <person name="Murat C."/>
            <person name="Riley R."/>
            <person name="Ohm R."/>
            <person name="Sun H."/>
            <person name="Tunlid A."/>
            <person name="Henrissat B."/>
            <person name="Grigoriev I.V."/>
            <person name="Hibbett D.S."/>
            <person name="Martin F."/>
        </authorList>
    </citation>
    <scope>NUCLEOTIDE SEQUENCE [LARGE SCALE GENOMIC DNA]</scope>
    <source>
        <strain evidence="4">UH-Slu-Lm8-n1</strain>
    </source>
</reference>
<dbReference type="STRING" id="930992.A0A0D0BVC5"/>
<dbReference type="InterPro" id="IPR033379">
    <property type="entry name" value="Acid_Pase_AS"/>
</dbReference>
<dbReference type="AlphaFoldDB" id="A0A0D0BVC5"/>
<dbReference type="InterPro" id="IPR000560">
    <property type="entry name" value="His_Pase_clade-2"/>
</dbReference>
<accession>A0A0D0BVC5</accession>
<dbReference type="PANTHER" id="PTHR20963:SF42">
    <property type="entry name" value="PHOSPHOGLYCERATE MUTASE-LIKE PROTEIN"/>
    <property type="match status" value="1"/>
</dbReference>
<keyword evidence="1" id="KW-0378">Hydrolase</keyword>
<dbReference type="PANTHER" id="PTHR20963">
    <property type="entry name" value="MULTIPLE INOSITOL POLYPHOSPHATE PHOSPHATASE-RELATED"/>
    <property type="match status" value="1"/>
</dbReference>
<keyword evidence="4" id="KW-1185">Reference proteome</keyword>
<dbReference type="Pfam" id="PF00328">
    <property type="entry name" value="His_Phos_2"/>
    <property type="match status" value="1"/>
</dbReference>
<sequence length="647" mass="71220">MSMRAKQDVEAGSKAKYGVYDDAHVEPERELLLPTESDSPTTSTISTPRYSLVHLVCAFVGGAALCIGARFLLDVSGIAGPPQLGDDVRVQAPPYAGSTEVHQFPPVAPTNTFPDLFPTSVGYPGGTPTGAEPGLIATAPSLPLQTGAAQLVAPPKIHKYIHSAHDDDVEKEDESRKHYKSDRPFNLFRSWGNLSPWYSVPRGAFGIDDTAEPPAGCVVTGLHLLHRHGARYPTAWANFGGPAKFATRLHESASQWEATGQLAFLNEWTYKLGEEVLTPFGRQQLFDLGVSMRLKYGFLLKNFTETNTIPVFRTESQDRMLASALNFAIGFFGYPFEGQYQQLITIEANGFNNTFAPYKTCPNANAAGKADRSLLYVREWVSHFLAEARERLSRAMIGKDGLQGEFDWTGEEVYEMMQMCAYETVALGYSKFCDLFTEEEWEGFNYALDLTFWYDSAFGSPVARVQGVGYLQELVARLTQTPIATHNTSTNATLHTPETFPLDHALYVDATHEVVVLNIITALNLSTLAASGPLPADHIPKDRSFRSADLAPFATNMQFQLLSCASTPEPQIRIIINDGVVPLHGIRTCPYDDKHGMCPLPAFIEAQQETIRGTDWAWGCHGDWELPQGSAWNSTTGDAPQAYNSQN</sequence>
<keyword evidence="2" id="KW-0812">Transmembrane</keyword>
<dbReference type="EMBL" id="KN835132">
    <property type="protein sequence ID" value="KIK49472.1"/>
    <property type="molecule type" value="Genomic_DNA"/>
</dbReference>
<evidence type="ECO:0000313" key="4">
    <source>
        <dbReference type="Proteomes" id="UP000054485"/>
    </source>
</evidence>
<evidence type="ECO:0000256" key="2">
    <source>
        <dbReference type="SAM" id="Phobius"/>
    </source>
</evidence>
<dbReference type="OrthoDB" id="6509975at2759"/>
<protein>
    <recommendedName>
        <fullName evidence="5">Phosphoglycerate mutase-like protein</fullName>
    </recommendedName>
</protein>
<dbReference type="InterPro" id="IPR029033">
    <property type="entry name" value="His_PPase_superfam"/>
</dbReference>
<dbReference type="SUPFAM" id="SSF53254">
    <property type="entry name" value="Phosphoglycerate mutase-like"/>
    <property type="match status" value="1"/>
</dbReference>
<proteinExistence type="predicted"/>